<sequence>MAFSMAEAVLKKLAPLAAEQLGYLWGLRSEISKLERTVSSIKAVLLDAEEQSSHNHQVQHWLGQLKEVLYDVDDLLDDLATEAVRKQQMDGNCVANEVHLFFSGSNQIVYGLEMARAIKEVQSKLDEIAMVKERFKFKMHSMEQAVAVGDWRRTDSSVPDAVVGREEDKWKLIDMVRLSNYKEKVAVIPIVGIGGLGKTTLAQLLYNDDKVKSHFELKLWVCVSENFDPSFLIRKVLESATKKENTVKELLHEAIKDKRFLLVLDDVWNEDREKWARFKNMLSSGAREGSKIVVTTRIQIVADIMATETIVPHELQGLSKAESWTLFEKLAFRGGATSSPNYVEIGKEIVGKCRGVPLAIRTMGGLLYFKDTEQEWESVKNKQLLGFGLDGKENAILATLRVSYNNLPSNLKRCFAYCGLFPKDHKIEVKRLVQLWMAQGYVESSQSSFLDDVGVEYFKSLLHRSFFQEATKDKWGNIATKLRTYMNLAGENIYWKGGVDEKIFTTMTGMRTLSPNREERKIMPHNIRKLKHLRYLDLSFNGTIVLPEEITCLVNLQVLKLYGCAVLQKLPRGFGKLSNLLYLNLQECTSLKCMPVGIGKLSSLRELSIFIVGAATDYEAARISELKDLNNLSGKLRIKRLELVKDELEAVAASLKEKKHL</sequence>
<evidence type="ECO:0000259" key="6">
    <source>
        <dbReference type="Pfam" id="PF18052"/>
    </source>
</evidence>
<dbReference type="FunFam" id="1.10.10.10:FF:000322">
    <property type="entry name" value="Probable disease resistance protein At1g63360"/>
    <property type="match status" value="1"/>
</dbReference>
<evidence type="ECO:0000256" key="4">
    <source>
        <dbReference type="ARBA" id="ARBA00022840"/>
    </source>
</evidence>
<evidence type="ECO:0000256" key="1">
    <source>
        <dbReference type="ARBA" id="ARBA00022737"/>
    </source>
</evidence>
<dbReference type="Gene3D" id="3.40.50.300">
    <property type="entry name" value="P-loop containing nucleotide triphosphate hydrolases"/>
    <property type="match status" value="1"/>
</dbReference>
<proteinExistence type="predicted"/>
<evidence type="ECO:0000256" key="2">
    <source>
        <dbReference type="ARBA" id="ARBA00022741"/>
    </source>
</evidence>
<dbReference type="PANTHER" id="PTHR36766">
    <property type="entry name" value="PLANT BROAD-SPECTRUM MILDEW RESISTANCE PROTEIN RPW8"/>
    <property type="match status" value="1"/>
</dbReference>
<protein>
    <recommendedName>
        <fullName evidence="11">Disease resistance protein RGA3</fullName>
    </recommendedName>
</protein>
<keyword evidence="4" id="KW-0067">ATP-binding</keyword>
<accession>A0AAV0K9U2</accession>
<evidence type="ECO:0000259" key="7">
    <source>
        <dbReference type="Pfam" id="PF23559"/>
    </source>
</evidence>
<dbReference type="InterPro" id="IPR058922">
    <property type="entry name" value="WHD_DRP"/>
</dbReference>
<feature type="domain" description="Disease resistance N-terminal" evidence="6">
    <location>
        <begin position="7"/>
        <end position="90"/>
    </location>
</feature>
<gene>
    <name evidence="9" type="ORF">LITE_LOCUS17874</name>
</gene>
<comment type="caution">
    <text evidence="9">The sequence shown here is derived from an EMBL/GenBank/DDBJ whole genome shotgun (WGS) entry which is preliminary data.</text>
</comment>
<evidence type="ECO:0000259" key="8">
    <source>
        <dbReference type="Pfam" id="PF23598"/>
    </source>
</evidence>
<evidence type="ECO:0000313" key="9">
    <source>
        <dbReference type="EMBL" id="CAI0419109.1"/>
    </source>
</evidence>
<dbReference type="InterPro" id="IPR055414">
    <property type="entry name" value="LRR_R13L4/SHOC2-like"/>
</dbReference>
<evidence type="ECO:0008006" key="11">
    <source>
        <dbReference type="Google" id="ProtNLM"/>
    </source>
</evidence>
<dbReference type="InterPro" id="IPR042197">
    <property type="entry name" value="Apaf_helical"/>
</dbReference>
<feature type="domain" description="Disease resistance R13L4/SHOC-2-like LRR" evidence="8">
    <location>
        <begin position="518"/>
        <end position="655"/>
    </location>
</feature>
<dbReference type="GO" id="GO:0043531">
    <property type="term" value="F:ADP binding"/>
    <property type="evidence" value="ECO:0007669"/>
    <property type="project" value="InterPro"/>
</dbReference>
<dbReference type="Gene3D" id="1.10.8.430">
    <property type="entry name" value="Helical domain of apoptotic protease-activating factors"/>
    <property type="match status" value="1"/>
</dbReference>
<feature type="domain" description="NB-ARC" evidence="5">
    <location>
        <begin position="177"/>
        <end position="333"/>
    </location>
</feature>
<organism evidence="9 10">
    <name type="scientific">Linum tenue</name>
    <dbReference type="NCBI Taxonomy" id="586396"/>
    <lineage>
        <taxon>Eukaryota</taxon>
        <taxon>Viridiplantae</taxon>
        <taxon>Streptophyta</taxon>
        <taxon>Embryophyta</taxon>
        <taxon>Tracheophyta</taxon>
        <taxon>Spermatophyta</taxon>
        <taxon>Magnoliopsida</taxon>
        <taxon>eudicotyledons</taxon>
        <taxon>Gunneridae</taxon>
        <taxon>Pentapetalae</taxon>
        <taxon>rosids</taxon>
        <taxon>fabids</taxon>
        <taxon>Malpighiales</taxon>
        <taxon>Linaceae</taxon>
        <taxon>Linum</taxon>
    </lineage>
</organism>
<evidence type="ECO:0000259" key="5">
    <source>
        <dbReference type="Pfam" id="PF00931"/>
    </source>
</evidence>
<dbReference type="SUPFAM" id="SSF52058">
    <property type="entry name" value="L domain-like"/>
    <property type="match status" value="1"/>
</dbReference>
<dbReference type="GO" id="GO:0005524">
    <property type="term" value="F:ATP binding"/>
    <property type="evidence" value="ECO:0007669"/>
    <property type="project" value="UniProtKB-KW"/>
</dbReference>
<keyword evidence="10" id="KW-1185">Reference proteome</keyword>
<dbReference type="FunFam" id="3.40.50.300:FF:001091">
    <property type="entry name" value="Probable disease resistance protein At1g61300"/>
    <property type="match status" value="1"/>
</dbReference>
<dbReference type="InterPro" id="IPR036388">
    <property type="entry name" value="WH-like_DNA-bd_sf"/>
</dbReference>
<keyword evidence="1" id="KW-0677">Repeat</keyword>
<dbReference type="Gene3D" id="1.10.10.10">
    <property type="entry name" value="Winged helix-like DNA-binding domain superfamily/Winged helix DNA-binding domain"/>
    <property type="match status" value="1"/>
</dbReference>
<dbReference type="AlphaFoldDB" id="A0AAV0K9U2"/>
<dbReference type="InterPro" id="IPR041118">
    <property type="entry name" value="Rx_N"/>
</dbReference>
<dbReference type="Gene3D" id="3.80.10.10">
    <property type="entry name" value="Ribonuclease Inhibitor"/>
    <property type="match status" value="1"/>
</dbReference>
<dbReference type="EMBL" id="CAMGYJ010000005">
    <property type="protein sequence ID" value="CAI0419109.1"/>
    <property type="molecule type" value="Genomic_DNA"/>
</dbReference>
<dbReference type="Proteomes" id="UP001154282">
    <property type="component" value="Unassembled WGS sequence"/>
</dbReference>
<dbReference type="Pfam" id="PF18052">
    <property type="entry name" value="Rx_N"/>
    <property type="match status" value="1"/>
</dbReference>
<keyword evidence="3" id="KW-0611">Plant defense</keyword>
<dbReference type="PRINTS" id="PR00364">
    <property type="entry name" value="DISEASERSIST"/>
</dbReference>
<evidence type="ECO:0000256" key="3">
    <source>
        <dbReference type="ARBA" id="ARBA00022821"/>
    </source>
</evidence>
<dbReference type="InterPro" id="IPR002182">
    <property type="entry name" value="NB-ARC"/>
</dbReference>
<dbReference type="Pfam" id="PF23598">
    <property type="entry name" value="LRR_14"/>
    <property type="match status" value="1"/>
</dbReference>
<dbReference type="InterPro" id="IPR027417">
    <property type="entry name" value="P-loop_NTPase"/>
</dbReference>
<dbReference type="Pfam" id="PF23559">
    <property type="entry name" value="WHD_DRP"/>
    <property type="match status" value="1"/>
</dbReference>
<keyword evidence="2" id="KW-0547">Nucleotide-binding</keyword>
<dbReference type="GO" id="GO:0006952">
    <property type="term" value="P:defense response"/>
    <property type="evidence" value="ECO:0007669"/>
    <property type="project" value="UniProtKB-KW"/>
</dbReference>
<dbReference type="PANTHER" id="PTHR36766:SF38">
    <property type="entry name" value="DISEASE RESISTANCE PROTEIN RGA3"/>
    <property type="match status" value="1"/>
</dbReference>
<dbReference type="Gene3D" id="1.20.5.4130">
    <property type="match status" value="1"/>
</dbReference>
<evidence type="ECO:0000313" key="10">
    <source>
        <dbReference type="Proteomes" id="UP001154282"/>
    </source>
</evidence>
<dbReference type="GO" id="GO:0051707">
    <property type="term" value="P:response to other organism"/>
    <property type="evidence" value="ECO:0007669"/>
    <property type="project" value="UniProtKB-ARBA"/>
</dbReference>
<dbReference type="SUPFAM" id="SSF52540">
    <property type="entry name" value="P-loop containing nucleoside triphosphate hydrolases"/>
    <property type="match status" value="1"/>
</dbReference>
<reference evidence="9" key="1">
    <citation type="submission" date="2022-08" db="EMBL/GenBank/DDBJ databases">
        <authorList>
            <person name="Gutierrez-Valencia J."/>
        </authorList>
    </citation>
    <scope>NUCLEOTIDE SEQUENCE</scope>
</reference>
<feature type="domain" description="Disease resistance protein winged helix" evidence="7">
    <location>
        <begin position="420"/>
        <end position="477"/>
    </location>
</feature>
<dbReference type="InterPro" id="IPR032675">
    <property type="entry name" value="LRR_dom_sf"/>
</dbReference>
<name>A0AAV0K9U2_9ROSI</name>
<dbReference type="Pfam" id="PF00931">
    <property type="entry name" value="NB-ARC"/>
    <property type="match status" value="1"/>
</dbReference>